<accession>A0A6L5XN30</accession>
<dbReference type="AlphaFoldDB" id="A0A6L5XN30"/>
<evidence type="ECO:0000313" key="10">
    <source>
        <dbReference type="Proteomes" id="UP000477488"/>
    </source>
</evidence>
<dbReference type="InterPro" id="IPR004681">
    <property type="entry name" value="TRAP_DctM"/>
</dbReference>
<sequence>MILLLTAIFLLLLLLGMPIGLAMGVAGCAYFLFSGQDMFLNMLPDFIFNGLNSFVLMAIPFFLLAGEIMDRATISGRLVTFSNILVGRFPAGLAQVNIMASMFFAGITGAALGDVAALGKIFIPAMEKEGYDRPFAAAVTAASSLIGPIIPPSIVIVVYCAATDLSVGGMFAAAIVPGLLMGLSQMIIVYMLAKKRHYPRHEVKITPREFAVSFKDASLALLMPVIILGGIMSGVVTPTEAAACAVLYALAVSFGVYKSLNVSQLPDIFFSAARGSAKLFFILAFIGIMSWIFGFERLPLLLRDTVLAHVPSPWLILLCMNIFLLFVGMWMTEGPAILLFAPIMAPLAVSVGLHPFTWGIIMVMLLVMGLITPPVCLVLFATADIAELPMEKVFVAILPLFCANIGVIVLLNVFPELTLFLPRLLGFL</sequence>
<feature type="transmembrane region" description="Helical" evidence="7">
    <location>
        <begin position="393"/>
        <end position="414"/>
    </location>
</feature>
<keyword evidence="6 7" id="KW-0472">Membrane</keyword>
<feature type="transmembrane region" description="Helical" evidence="7">
    <location>
        <begin position="277"/>
        <end position="294"/>
    </location>
</feature>
<keyword evidence="4 7" id="KW-0812">Transmembrane</keyword>
<feature type="transmembrane region" description="Helical" evidence="7">
    <location>
        <begin position="314"/>
        <end position="331"/>
    </location>
</feature>
<feature type="transmembrane region" description="Helical" evidence="7">
    <location>
        <begin position="171"/>
        <end position="193"/>
    </location>
</feature>
<dbReference type="InterPro" id="IPR010656">
    <property type="entry name" value="DctM"/>
</dbReference>
<dbReference type="NCBIfam" id="TIGR00786">
    <property type="entry name" value="dctM"/>
    <property type="match status" value="1"/>
</dbReference>
<comment type="caution">
    <text evidence="9">The sequence shown here is derived from an EMBL/GenBank/DDBJ whole genome shotgun (WGS) entry which is preliminary data.</text>
</comment>
<dbReference type="GO" id="GO:0022857">
    <property type="term" value="F:transmembrane transporter activity"/>
    <property type="evidence" value="ECO:0007669"/>
    <property type="project" value="TreeGrafter"/>
</dbReference>
<organism evidence="9 10">
    <name type="scientific">Desulfovibrio porci</name>
    <dbReference type="NCBI Taxonomy" id="2605782"/>
    <lineage>
        <taxon>Bacteria</taxon>
        <taxon>Pseudomonadati</taxon>
        <taxon>Thermodesulfobacteriota</taxon>
        <taxon>Desulfovibrionia</taxon>
        <taxon>Desulfovibrionales</taxon>
        <taxon>Desulfovibrionaceae</taxon>
        <taxon>Desulfovibrio</taxon>
    </lineage>
</organism>
<feature type="transmembrane region" description="Helical" evidence="7">
    <location>
        <begin position="336"/>
        <end position="354"/>
    </location>
</feature>
<feature type="transmembrane region" description="Helical" evidence="7">
    <location>
        <begin position="214"/>
        <end position="233"/>
    </location>
</feature>
<feature type="domain" description="TRAP C4-dicarboxylate transport system permease DctM subunit" evidence="8">
    <location>
        <begin position="7"/>
        <end position="417"/>
    </location>
</feature>
<evidence type="ECO:0000313" key="9">
    <source>
        <dbReference type="EMBL" id="MSS28281.1"/>
    </source>
</evidence>
<evidence type="ECO:0000256" key="7">
    <source>
        <dbReference type="SAM" id="Phobius"/>
    </source>
</evidence>
<dbReference type="EMBL" id="VUMH01000009">
    <property type="protein sequence ID" value="MSS28281.1"/>
    <property type="molecule type" value="Genomic_DNA"/>
</dbReference>
<feature type="transmembrane region" description="Helical" evidence="7">
    <location>
        <begin position="239"/>
        <end position="257"/>
    </location>
</feature>
<dbReference type="PIRSF" id="PIRSF006066">
    <property type="entry name" value="HI0050"/>
    <property type="match status" value="1"/>
</dbReference>
<dbReference type="Proteomes" id="UP000477488">
    <property type="component" value="Unassembled WGS sequence"/>
</dbReference>
<reference evidence="9 10" key="1">
    <citation type="submission" date="2019-09" db="EMBL/GenBank/DDBJ databases">
        <title>In-depth cultivation of the pig gut microbiome towards novel bacterial diversity and tailored functional studies.</title>
        <authorList>
            <person name="Wylensek D."/>
            <person name="Hitch T.C.A."/>
            <person name="Clavel T."/>
        </authorList>
    </citation>
    <scope>NUCLEOTIDE SEQUENCE [LARGE SCALE GENOMIC DNA]</scope>
    <source>
        <strain evidence="9 10">PG-178-WT-4</strain>
    </source>
</reference>
<feature type="transmembrane region" description="Helical" evidence="7">
    <location>
        <begin position="102"/>
        <end position="123"/>
    </location>
</feature>
<gene>
    <name evidence="9" type="ORF">FYJ44_09595</name>
</gene>
<dbReference type="PANTHER" id="PTHR33362:SF2">
    <property type="entry name" value="TRAP TRANSPORTER LARGE PERMEASE PROTEIN"/>
    <property type="match status" value="1"/>
</dbReference>
<dbReference type="Pfam" id="PF06808">
    <property type="entry name" value="DctM"/>
    <property type="match status" value="1"/>
</dbReference>
<feature type="transmembrane region" description="Helical" evidence="7">
    <location>
        <begin position="46"/>
        <end position="66"/>
    </location>
</feature>
<keyword evidence="10" id="KW-1185">Reference proteome</keyword>
<proteinExistence type="predicted"/>
<evidence type="ECO:0000256" key="6">
    <source>
        <dbReference type="ARBA" id="ARBA00023136"/>
    </source>
</evidence>
<protein>
    <submittedName>
        <fullName evidence="9">TRAP transporter large permease</fullName>
    </submittedName>
</protein>
<keyword evidence="5 7" id="KW-1133">Transmembrane helix</keyword>
<feature type="transmembrane region" description="Helical" evidence="7">
    <location>
        <begin position="135"/>
        <end position="159"/>
    </location>
</feature>
<evidence type="ECO:0000256" key="1">
    <source>
        <dbReference type="ARBA" id="ARBA00004429"/>
    </source>
</evidence>
<evidence type="ECO:0000256" key="2">
    <source>
        <dbReference type="ARBA" id="ARBA00022475"/>
    </source>
</evidence>
<keyword evidence="2" id="KW-1003">Cell membrane</keyword>
<feature type="transmembrane region" description="Helical" evidence="7">
    <location>
        <begin position="360"/>
        <end position="381"/>
    </location>
</feature>
<comment type="subcellular location">
    <subcellularLocation>
        <location evidence="1">Cell inner membrane</location>
        <topology evidence="1">Multi-pass membrane protein</topology>
    </subcellularLocation>
</comment>
<dbReference type="RefSeq" id="WP_154511532.1">
    <property type="nucleotide sequence ID" value="NZ_JAXELC010000047.1"/>
</dbReference>
<dbReference type="PANTHER" id="PTHR33362">
    <property type="entry name" value="SIALIC ACID TRAP TRANSPORTER PERMEASE PROTEIN SIAT-RELATED"/>
    <property type="match status" value="1"/>
</dbReference>
<evidence type="ECO:0000256" key="5">
    <source>
        <dbReference type="ARBA" id="ARBA00022989"/>
    </source>
</evidence>
<evidence type="ECO:0000256" key="4">
    <source>
        <dbReference type="ARBA" id="ARBA00022692"/>
    </source>
</evidence>
<name>A0A6L5XN30_9BACT</name>
<evidence type="ECO:0000259" key="8">
    <source>
        <dbReference type="Pfam" id="PF06808"/>
    </source>
</evidence>
<keyword evidence="3" id="KW-0997">Cell inner membrane</keyword>
<evidence type="ECO:0000256" key="3">
    <source>
        <dbReference type="ARBA" id="ARBA00022519"/>
    </source>
</evidence>
<dbReference type="GO" id="GO:0005886">
    <property type="term" value="C:plasma membrane"/>
    <property type="evidence" value="ECO:0007669"/>
    <property type="project" value="UniProtKB-SubCell"/>
</dbReference>